<feature type="region of interest" description="Disordered" evidence="1">
    <location>
        <begin position="8"/>
        <end position="44"/>
    </location>
</feature>
<reference evidence="2 3" key="1">
    <citation type="journal article" date="2022" name="G3 (Bethesda)">
        <title>Whole-genome sequence and methylome profiling of the almond [Prunus dulcis (Mill.) D.A. Webb] cultivar 'Nonpareil'.</title>
        <authorList>
            <person name="D'Amico-Willman K.M."/>
            <person name="Ouma W.Z."/>
            <person name="Meulia T."/>
            <person name="Sideli G.M."/>
            <person name="Gradziel T.M."/>
            <person name="Fresnedo-Ramirez J."/>
        </authorList>
    </citation>
    <scope>NUCLEOTIDE SEQUENCE [LARGE SCALE GENOMIC DNA]</scope>
    <source>
        <strain evidence="2">Clone GOH B32 T37-40</strain>
    </source>
</reference>
<dbReference type="Proteomes" id="UP001054821">
    <property type="component" value="Chromosome 1"/>
</dbReference>
<evidence type="ECO:0000313" key="3">
    <source>
        <dbReference type="Proteomes" id="UP001054821"/>
    </source>
</evidence>
<keyword evidence="3" id="KW-1185">Reference proteome</keyword>
<protein>
    <submittedName>
        <fullName evidence="2">Uncharacterized protein</fullName>
    </submittedName>
</protein>
<proteinExistence type="predicted"/>
<accession>A0AAD4ZV02</accession>
<feature type="compositionally biased region" description="Polar residues" evidence="1">
    <location>
        <begin position="18"/>
        <end position="38"/>
    </location>
</feature>
<evidence type="ECO:0000256" key="1">
    <source>
        <dbReference type="SAM" id="MobiDB-lite"/>
    </source>
</evidence>
<name>A0AAD4ZV02_PRUDU</name>
<dbReference type="AlphaFoldDB" id="A0AAD4ZV02"/>
<organism evidence="2 3">
    <name type="scientific">Prunus dulcis</name>
    <name type="common">Almond</name>
    <name type="synonym">Amygdalus dulcis</name>
    <dbReference type="NCBI Taxonomy" id="3755"/>
    <lineage>
        <taxon>Eukaryota</taxon>
        <taxon>Viridiplantae</taxon>
        <taxon>Streptophyta</taxon>
        <taxon>Embryophyta</taxon>
        <taxon>Tracheophyta</taxon>
        <taxon>Spermatophyta</taxon>
        <taxon>Magnoliopsida</taxon>
        <taxon>eudicotyledons</taxon>
        <taxon>Gunneridae</taxon>
        <taxon>Pentapetalae</taxon>
        <taxon>rosids</taxon>
        <taxon>fabids</taxon>
        <taxon>Rosales</taxon>
        <taxon>Rosaceae</taxon>
        <taxon>Amygdaloideae</taxon>
        <taxon>Amygdaleae</taxon>
        <taxon>Prunus</taxon>
    </lineage>
</organism>
<gene>
    <name evidence="2" type="ORF">L3X38_007584</name>
</gene>
<evidence type="ECO:0000313" key="2">
    <source>
        <dbReference type="EMBL" id="KAI5354689.1"/>
    </source>
</evidence>
<comment type="caution">
    <text evidence="2">The sequence shown here is derived from an EMBL/GenBank/DDBJ whole genome shotgun (WGS) entry which is preliminary data.</text>
</comment>
<dbReference type="EMBL" id="JAJFAZ020000001">
    <property type="protein sequence ID" value="KAI5354689.1"/>
    <property type="molecule type" value="Genomic_DNA"/>
</dbReference>
<sequence length="121" mass="13349">MLLFIRTETTRPQPLPATPSNETGPDQLALTSPSQPTKFPSRKTRFQPTISTGFLSDFHNGGAAIPTRISVKLGALTARTEQARSYRGRAAWDYLAKRFRVCTLPVLYWISITSIAQAVLG</sequence>